<keyword evidence="3" id="KW-1003">Cell membrane</keyword>
<evidence type="ECO:0000313" key="7">
    <source>
        <dbReference type="EMBL" id="TKD51531.1"/>
    </source>
</evidence>
<dbReference type="AlphaFoldDB" id="A0A4U1L3Q3"/>
<protein>
    <submittedName>
        <fullName evidence="7">Sodium:proton antiporter</fullName>
    </submittedName>
</protein>
<name>A0A4U1L3Q3_9SPHN</name>
<evidence type="ECO:0000256" key="2">
    <source>
        <dbReference type="ARBA" id="ARBA00006228"/>
    </source>
</evidence>
<dbReference type="PANTHER" id="PTHR34584">
    <property type="entry name" value="NA(+)/H(+) ANTIPORTER SUBUNIT E1"/>
    <property type="match status" value="1"/>
</dbReference>
<dbReference type="GO" id="GO:0008324">
    <property type="term" value="F:monoatomic cation transmembrane transporter activity"/>
    <property type="evidence" value="ECO:0007669"/>
    <property type="project" value="InterPro"/>
</dbReference>
<dbReference type="EMBL" id="SWKR01000002">
    <property type="protein sequence ID" value="TKD51531.1"/>
    <property type="molecule type" value="Genomic_DNA"/>
</dbReference>
<evidence type="ECO:0000256" key="6">
    <source>
        <dbReference type="ARBA" id="ARBA00023136"/>
    </source>
</evidence>
<evidence type="ECO:0000256" key="3">
    <source>
        <dbReference type="ARBA" id="ARBA00022475"/>
    </source>
</evidence>
<keyword evidence="4" id="KW-0812">Transmembrane</keyword>
<keyword evidence="6" id="KW-0472">Membrane</keyword>
<comment type="similarity">
    <text evidence="2">Belongs to the CPA3 antiporters (TC 2.A.63) subunit E family.</text>
</comment>
<evidence type="ECO:0000256" key="1">
    <source>
        <dbReference type="ARBA" id="ARBA00004651"/>
    </source>
</evidence>
<dbReference type="RefSeq" id="WP_136943467.1">
    <property type="nucleotide sequence ID" value="NZ_SWKR01000002.1"/>
</dbReference>
<keyword evidence="8" id="KW-1185">Reference proteome</keyword>
<evidence type="ECO:0000256" key="5">
    <source>
        <dbReference type="ARBA" id="ARBA00022989"/>
    </source>
</evidence>
<dbReference type="Proteomes" id="UP000309138">
    <property type="component" value="Unassembled WGS sequence"/>
</dbReference>
<accession>A0A4U1L3Q3</accession>
<dbReference type="InterPro" id="IPR002758">
    <property type="entry name" value="Cation_antiport_E"/>
</dbReference>
<dbReference type="GO" id="GO:0005886">
    <property type="term" value="C:plasma membrane"/>
    <property type="evidence" value="ECO:0007669"/>
    <property type="project" value="UniProtKB-SubCell"/>
</dbReference>
<dbReference type="OrthoDB" id="9807187at2"/>
<organism evidence="7 8">
    <name type="scientific">Sphingomonas baiyangensis</name>
    <dbReference type="NCBI Taxonomy" id="2572576"/>
    <lineage>
        <taxon>Bacteria</taxon>
        <taxon>Pseudomonadati</taxon>
        <taxon>Pseudomonadota</taxon>
        <taxon>Alphaproteobacteria</taxon>
        <taxon>Sphingomonadales</taxon>
        <taxon>Sphingomonadaceae</taxon>
        <taxon>Sphingomonas</taxon>
    </lineage>
</organism>
<gene>
    <name evidence="7" type="ORF">FBR43_12780</name>
</gene>
<dbReference type="Pfam" id="PF01899">
    <property type="entry name" value="MNHE"/>
    <property type="match status" value="1"/>
</dbReference>
<comment type="caution">
    <text evidence="7">The sequence shown here is derived from an EMBL/GenBank/DDBJ whole genome shotgun (WGS) entry which is preliminary data.</text>
</comment>
<keyword evidence="5" id="KW-1133">Transmembrane helix</keyword>
<evidence type="ECO:0000256" key="4">
    <source>
        <dbReference type="ARBA" id="ARBA00022692"/>
    </source>
</evidence>
<dbReference type="PANTHER" id="PTHR34584:SF1">
    <property type="entry name" value="NA(+)_H(+) ANTIPORTER SUBUNIT E1"/>
    <property type="match status" value="1"/>
</dbReference>
<evidence type="ECO:0000313" key="8">
    <source>
        <dbReference type="Proteomes" id="UP000309138"/>
    </source>
</evidence>
<reference evidence="7 8" key="1">
    <citation type="submission" date="2019-04" db="EMBL/GenBank/DDBJ databases">
        <authorList>
            <person name="Yang Y."/>
            <person name="Wei D."/>
        </authorList>
    </citation>
    <scope>NUCLEOTIDE SEQUENCE [LARGE SCALE GENOMIC DNA]</scope>
    <source>
        <strain evidence="7 8">L-1-4w-11</strain>
    </source>
</reference>
<proteinExistence type="inferred from homology"/>
<comment type="subcellular location">
    <subcellularLocation>
        <location evidence="1">Cell membrane</location>
        <topology evidence="1">Multi-pass membrane protein</topology>
    </subcellularLocation>
</comment>
<sequence>MKQLRRLRAICVLTAIFLWDLVVASVSVARIVLAPTIRTHPAIIAVPVSVRRPWAVALFAYFTSLTPGSTCLHVSDDRTRLYLHILDTQDAEASVARFKQLYERWILELEA</sequence>